<dbReference type="Pfam" id="PF03544">
    <property type="entry name" value="TonB_C"/>
    <property type="match status" value="1"/>
</dbReference>
<feature type="domain" description="TonB C-terminal" evidence="12">
    <location>
        <begin position="170"/>
        <end position="262"/>
    </location>
</feature>
<feature type="compositionally biased region" description="Polar residues" evidence="10">
    <location>
        <begin position="128"/>
        <end position="139"/>
    </location>
</feature>
<dbReference type="EMBL" id="JF429407">
    <property type="protein sequence ID" value="AEQ20346.1"/>
    <property type="molecule type" value="Genomic_DNA"/>
</dbReference>
<evidence type="ECO:0000313" key="13">
    <source>
        <dbReference type="EMBL" id="AEQ20346.1"/>
    </source>
</evidence>
<dbReference type="NCBIfam" id="TIGR01352">
    <property type="entry name" value="tonB_Cterm"/>
    <property type="match status" value="1"/>
</dbReference>
<dbReference type="Gene3D" id="3.30.1150.10">
    <property type="match status" value="1"/>
</dbReference>
<feature type="transmembrane region" description="Helical" evidence="11">
    <location>
        <begin position="17"/>
        <end position="37"/>
    </location>
</feature>
<evidence type="ECO:0000256" key="5">
    <source>
        <dbReference type="ARBA" id="ARBA00022519"/>
    </source>
</evidence>
<reference evidence="13" key="1">
    <citation type="journal article" date="2011" name="J. Bacteriol.">
        <title>Long-chain N-acyl amino acid synthases are linked to the putative PEP-CTERM/exosortase protein-sorting system in Gram-negative bacteria.</title>
        <authorList>
            <person name="Craig J.W."/>
            <person name="Cherry M.A."/>
            <person name="Brady S.F."/>
        </authorList>
    </citation>
    <scope>NUCLEOTIDE SEQUENCE</scope>
</reference>
<evidence type="ECO:0000256" key="11">
    <source>
        <dbReference type="SAM" id="Phobius"/>
    </source>
</evidence>
<dbReference type="InterPro" id="IPR037682">
    <property type="entry name" value="TonB_C"/>
</dbReference>
<evidence type="ECO:0000256" key="1">
    <source>
        <dbReference type="ARBA" id="ARBA00004383"/>
    </source>
</evidence>
<evidence type="ECO:0000256" key="8">
    <source>
        <dbReference type="ARBA" id="ARBA00022989"/>
    </source>
</evidence>
<evidence type="ECO:0000259" key="12">
    <source>
        <dbReference type="PROSITE" id="PS52015"/>
    </source>
</evidence>
<evidence type="ECO:0000256" key="4">
    <source>
        <dbReference type="ARBA" id="ARBA00022475"/>
    </source>
</evidence>
<organism evidence="13">
    <name type="scientific">uncultured bacterium CSL1</name>
    <dbReference type="NCBI Taxonomy" id="1091565"/>
    <lineage>
        <taxon>Bacteria</taxon>
        <taxon>environmental samples</taxon>
    </lineage>
</organism>
<feature type="region of interest" description="Disordered" evidence="10">
    <location>
        <begin position="69"/>
        <end position="100"/>
    </location>
</feature>
<accession>G4WV94</accession>
<dbReference type="InterPro" id="IPR051045">
    <property type="entry name" value="TonB-dependent_transducer"/>
</dbReference>
<dbReference type="PROSITE" id="PS52015">
    <property type="entry name" value="TONB_CTD"/>
    <property type="match status" value="1"/>
</dbReference>
<keyword evidence="9 11" id="KW-0472">Membrane</keyword>
<dbReference type="GO" id="GO:0015031">
    <property type="term" value="P:protein transport"/>
    <property type="evidence" value="ECO:0007669"/>
    <property type="project" value="UniProtKB-KW"/>
</dbReference>
<dbReference type="GO" id="GO:0031992">
    <property type="term" value="F:energy transducer activity"/>
    <property type="evidence" value="ECO:0007669"/>
    <property type="project" value="TreeGrafter"/>
</dbReference>
<evidence type="ECO:0000256" key="6">
    <source>
        <dbReference type="ARBA" id="ARBA00022692"/>
    </source>
</evidence>
<keyword evidence="4" id="KW-1003">Cell membrane</keyword>
<evidence type="ECO:0000256" key="2">
    <source>
        <dbReference type="ARBA" id="ARBA00006555"/>
    </source>
</evidence>
<dbReference type="AlphaFoldDB" id="G4WV94"/>
<dbReference type="GO" id="GO:0055085">
    <property type="term" value="P:transmembrane transport"/>
    <property type="evidence" value="ECO:0007669"/>
    <property type="project" value="InterPro"/>
</dbReference>
<proteinExistence type="inferred from homology"/>
<feature type="compositionally biased region" description="Polar residues" evidence="10">
    <location>
        <begin position="90"/>
        <end position="100"/>
    </location>
</feature>
<dbReference type="InterPro" id="IPR006260">
    <property type="entry name" value="TonB/TolA_C"/>
</dbReference>
<evidence type="ECO:0000256" key="3">
    <source>
        <dbReference type="ARBA" id="ARBA00022448"/>
    </source>
</evidence>
<dbReference type="SUPFAM" id="SSF74653">
    <property type="entry name" value="TolA/TonB C-terminal domain"/>
    <property type="match status" value="1"/>
</dbReference>
<keyword evidence="3" id="KW-0813">Transport</keyword>
<keyword evidence="8 11" id="KW-1133">Transmembrane helix</keyword>
<sequence>MSAVRETLAYHLGGRHFMLALGIALLLHVSALVAYWLMPHEQIIDIPVRVLNLKLGSGDELEAISAGEVPDAMPANSGPVEHSLGELFSSPASPAESTTRRGLNALERAITEKASKIARDAAAGKYSTPATRAAQSAQQYVRERDKEPLPQEPGHALGTSKSSKADALTRYEQAISSWVQRFKVYPDEARAQKLMGEVVVRVRIDRRGTIRYSVLESTTGHAVLDRAALEMVRRANPMPPVPDDYPAAELVEFLIPVSFRLQ</sequence>
<name>G4WV94_9BACT</name>
<protein>
    <submittedName>
        <fullName evidence="13">Gram-negative bacterial TonB protein</fullName>
    </submittedName>
</protein>
<dbReference type="PANTHER" id="PTHR33446">
    <property type="entry name" value="PROTEIN TONB-RELATED"/>
    <property type="match status" value="1"/>
</dbReference>
<comment type="similarity">
    <text evidence="2">Belongs to the TonB family.</text>
</comment>
<evidence type="ECO:0000256" key="9">
    <source>
        <dbReference type="ARBA" id="ARBA00023136"/>
    </source>
</evidence>
<keyword evidence="6 11" id="KW-0812">Transmembrane</keyword>
<keyword evidence="7" id="KW-0653">Protein transport</keyword>
<dbReference type="GO" id="GO:0098797">
    <property type="term" value="C:plasma membrane protein complex"/>
    <property type="evidence" value="ECO:0007669"/>
    <property type="project" value="TreeGrafter"/>
</dbReference>
<feature type="region of interest" description="Disordered" evidence="10">
    <location>
        <begin position="121"/>
        <end position="164"/>
    </location>
</feature>
<keyword evidence="5" id="KW-0997">Cell inner membrane</keyword>
<comment type="subcellular location">
    <subcellularLocation>
        <location evidence="1">Cell inner membrane</location>
        <topology evidence="1">Single-pass membrane protein</topology>
        <orientation evidence="1">Periplasmic side</orientation>
    </subcellularLocation>
</comment>
<evidence type="ECO:0000256" key="7">
    <source>
        <dbReference type="ARBA" id="ARBA00022927"/>
    </source>
</evidence>
<dbReference type="PANTHER" id="PTHR33446:SF2">
    <property type="entry name" value="PROTEIN TONB"/>
    <property type="match status" value="1"/>
</dbReference>
<evidence type="ECO:0000256" key="10">
    <source>
        <dbReference type="SAM" id="MobiDB-lite"/>
    </source>
</evidence>